<gene>
    <name evidence="2" type="ORF">RRG08_035607</name>
</gene>
<evidence type="ECO:0000313" key="3">
    <source>
        <dbReference type="Proteomes" id="UP001283361"/>
    </source>
</evidence>
<organism evidence="2 3">
    <name type="scientific">Elysia crispata</name>
    <name type="common">lettuce slug</name>
    <dbReference type="NCBI Taxonomy" id="231223"/>
    <lineage>
        <taxon>Eukaryota</taxon>
        <taxon>Metazoa</taxon>
        <taxon>Spiralia</taxon>
        <taxon>Lophotrochozoa</taxon>
        <taxon>Mollusca</taxon>
        <taxon>Gastropoda</taxon>
        <taxon>Heterobranchia</taxon>
        <taxon>Euthyneura</taxon>
        <taxon>Panpulmonata</taxon>
        <taxon>Sacoglossa</taxon>
        <taxon>Placobranchoidea</taxon>
        <taxon>Plakobranchidae</taxon>
        <taxon>Elysia</taxon>
    </lineage>
</organism>
<evidence type="ECO:0000256" key="1">
    <source>
        <dbReference type="SAM" id="MobiDB-lite"/>
    </source>
</evidence>
<dbReference type="AlphaFoldDB" id="A0AAE1EBL2"/>
<dbReference type="EMBL" id="JAWDGP010000505">
    <property type="protein sequence ID" value="KAK3800008.1"/>
    <property type="molecule type" value="Genomic_DNA"/>
</dbReference>
<evidence type="ECO:0000313" key="2">
    <source>
        <dbReference type="EMBL" id="KAK3800008.1"/>
    </source>
</evidence>
<feature type="compositionally biased region" description="Polar residues" evidence="1">
    <location>
        <begin position="82"/>
        <end position="95"/>
    </location>
</feature>
<protein>
    <submittedName>
        <fullName evidence="2">Uncharacterized protein</fullName>
    </submittedName>
</protein>
<proteinExistence type="predicted"/>
<name>A0AAE1EBL2_9GAST</name>
<accession>A0AAE1EBL2</accession>
<sequence length="124" mass="14215">MQVPGTIIDNYHAELRWLTTQCTFADQDEEIKRCLSKKVREKGFTASLDLTSLMQYASTLEMTEDCRKLLIADNSQANTIHLQSNPKSSLSQPTQGRPIPRALQMWSKWSHARDQSKHPAFHKT</sequence>
<comment type="caution">
    <text evidence="2">The sequence shown here is derived from an EMBL/GenBank/DDBJ whole genome shotgun (WGS) entry which is preliminary data.</text>
</comment>
<keyword evidence="3" id="KW-1185">Reference proteome</keyword>
<reference evidence="2" key="1">
    <citation type="journal article" date="2023" name="G3 (Bethesda)">
        <title>A reference genome for the long-term kleptoplast-retaining sea slug Elysia crispata morphotype clarki.</title>
        <authorList>
            <person name="Eastman K.E."/>
            <person name="Pendleton A.L."/>
            <person name="Shaikh M.A."/>
            <person name="Suttiyut T."/>
            <person name="Ogas R."/>
            <person name="Tomko P."/>
            <person name="Gavelis G."/>
            <person name="Widhalm J.R."/>
            <person name="Wisecaver J.H."/>
        </authorList>
    </citation>
    <scope>NUCLEOTIDE SEQUENCE</scope>
    <source>
        <strain evidence="2">ECLA1</strain>
    </source>
</reference>
<dbReference type="Proteomes" id="UP001283361">
    <property type="component" value="Unassembled WGS sequence"/>
</dbReference>
<feature type="region of interest" description="Disordered" evidence="1">
    <location>
        <begin position="82"/>
        <end position="124"/>
    </location>
</feature>